<evidence type="ECO:0000313" key="2">
    <source>
        <dbReference type="Proteomes" id="UP000692954"/>
    </source>
</evidence>
<proteinExistence type="predicted"/>
<reference evidence="1" key="1">
    <citation type="submission" date="2021-01" db="EMBL/GenBank/DDBJ databases">
        <authorList>
            <consortium name="Genoscope - CEA"/>
            <person name="William W."/>
        </authorList>
    </citation>
    <scope>NUCLEOTIDE SEQUENCE</scope>
</reference>
<protein>
    <submittedName>
        <fullName evidence="1">Uncharacterized protein</fullName>
    </submittedName>
</protein>
<dbReference type="Proteomes" id="UP000692954">
    <property type="component" value="Unassembled WGS sequence"/>
</dbReference>
<name>A0A8S1KHE5_9CILI</name>
<dbReference type="EMBL" id="CAJJDN010000007">
    <property type="protein sequence ID" value="CAD8053395.1"/>
    <property type="molecule type" value="Genomic_DNA"/>
</dbReference>
<keyword evidence="2" id="KW-1185">Reference proteome</keyword>
<accession>A0A8S1KHE5</accession>
<gene>
    <name evidence="1" type="ORF">PSON_ATCC_30995.1.T0070319</name>
</gene>
<comment type="caution">
    <text evidence="1">The sequence shown here is derived from an EMBL/GenBank/DDBJ whole genome shotgun (WGS) entry which is preliminary data.</text>
</comment>
<organism evidence="1 2">
    <name type="scientific">Paramecium sonneborni</name>
    <dbReference type="NCBI Taxonomy" id="65129"/>
    <lineage>
        <taxon>Eukaryota</taxon>
        <taxon>Sar</taxon>
        <taxon>Alveolata</taxon>
        <taxon>Ciliophora</taxon>
        <taxon>Intramacronucleata</taxon>
        <taxon>Oligohymenophorea</taxon>
        <taxon>Peniculida</taxon>
        <taxon>Parameciidae</taxon>
        <taxon>Paramecium</taxon>
    </lineage>
</organism>
<sequence length="42" mass="4893">MIAGIKQRSKAANLIHITHYIRLVNRIQLNPDKTLQIILRDI</sequence>
<dbReference type="AlphaFoldDB" id="A0A8S1KHE5"/>
<evidence type="ECO:0000313" key="1">
    <source>
        <dbReference type="EMBL" id="CAD8053395.1"/>
    </source>
</evidence>